<protein>
    <submittedName>
        <fullName evidence="2">Uncharacterized protein</fullName>
    </submittedName>
</protein>
<keyword evidence="1" id="KW-0472">Membrane</keyword>
<keyword evidence="1" id="KW-1133">Transmembrane helix</keyword>
<evidence type="ECO:0000313" key="2">
    <source>
        <dbReference type="EMBL" id="KAE8348055.1"/>
    </source>
</evidence>
<feature type="transmembrane region" description="Helical" evidence="1">
    <location>
        <begin position="12"/>
        <end position="31"/>
    </location>
</feature>
<reference evidence="3" key="1">
    <citation type="submission" date="2019-04" db="EMBL/GenBank/DDBJ databases">
        <title>Friends and foes A comparative genomics studyof 23 Aspergillus species from section Flavi.</title>
        <authorList>
            <consortium name="DOE Joint Genome Institute"/>
            <person name="Kjaerbolling I."/>
            <person name="Vesth T."/>
            <person name="Frisvad J.C."/>
            <person name="Nybo J.L."/>
            <person name="Theobald S."/>
            <person name="Kildgaard S."/>
            <person name="Isbrandt T."/>
            <person name="Kuo A."/>
            <person name="Sato A."/>
            <person name="Lyhne E.K."/>
            <person name="Kogle M.E."/>
            <person name="Wiebenga A."/>
            <person name="Kun R.S."/>
            <person name="Lubbers R.J."/>
            <person name="Makela M.R."/>
            <person name="Barry K."/>
            <person name="Chovatia M."/>
            <person name="Clum A."/>
            <person name="Daum C."/>
            <person name="Haridas S."/>
            <person name="He G."/>
            <person name="LaButti K."/>
            <person name="Lipzen A."/>
            <person name="Mondo S."/>
            <person name="Riley R."/>
            <person name="Salamov A."/>
            <person name="Simmons B.A."/>
            <person name="Magnuson J.K."/>
            <person name="Henrissat B."/>
            <person name="Mortensen U.H."/>
            <person name="Larsen T.O."/>
            <person name="Devries R.P."/>
            <person name="Grigoriev I.V."/>
            <person name="Machida M."/>
            <person name="Baker S.E."/>
            <person name="Andersen M.R."/>
        </authorList>
    </citation>
    <scope>NUCLEOTIDE SEQUENCE [LARGE SCALE GENOMIC DNA]</scope>
    <source>
        <strain evidence="3">CBS 553.77</strain>
    </source>
</reference>
<evidence type="ECO:0000313" key="3">
    <source>
        <dbReference type="Proteomes" id="UP000327118"/>
    </source>
</evidence>
<keyword evidence="1" id="KW-0812">Transmembrane</keyword>
<dbReference type="EMBL" id="ML739869">
    <property type="protein sequence ID" value="KAE8348055.1"/>
    <property type="molecule type" value="Genomic_DNA"/>
</dbReference>
<proteinExistence type="predicted"/>
<gene>
    <name evidence="2" type="ORF">BDV28DRAFT_119332</name>
</gene>
<name>A0A5N6YR97_9EURO</name>
<accession>A0A5N6YR97</accession>
<dbReference type="AlphaFoldDB" id="A0A5N6YR97"/>
<sequence length="62" mass="7016">MPPSPSKFPILHIRYLSSSLACPLASLFLFFSFSKDKHNVFCLFCVKLQESGSSFLAFKKLN</sequence>
<dbReference type="Proteomes" id="UP000327118">
    <property type="component" value="Unassembled WGS sequence"/>
</dbReference>
<organism evidence="2 3">
    <name type="scientific">Aspergillus coremiiformis</name>
    <dbReference type="NCBI Taxonomy" id="138285"/>
    <lineage>
        <taxon>Eukaryota</taxon>
        <taxon>Fungi</taxon>
        <taxon>Dikarya</taxon>
        <taxon>Ascomycota</taxon>
        <taxon>Pezizomycotina</taxon>
        <taxon>Eurotiomycetes</taxon>
        <taxon>Eurotiomycetidae</taxon>
        <taxon>Eurotiales</taxon>
        <taxon>Aspergillaceae</taxon>
        <taxon>Aspergillus</taxon>
        <taxon>Aspergillus subgen. Circumdati</taxon>
    </lineage>
</organism>
<keyword evidence="3" id="KW-1185">Reference proteome</keyword>
<evidence type="ECO:0000256" key="1">
    <source>
        <dbReference type="SAM" id="Phobius"/>
    </source>
</evidence>